<evidence type="ECO:0000313" key="3">
    <source>
        <dbReference type="Proteomes" id="UP000324832"/>
    </source>
</evidence>
<dbReference type="InterPro" id="IPR019374">
    <property type="entry name" value="Ribosomal_mS22"/>
</dbReference>
<dbReference type="PANTHER" id="PTHR13071">
    <property type="entry name" value="MITOCHONDRIAL 28S RIBOSOMAL PROTEIN S22"/>
    <property type="match status" value="1"/>
</dbReference>
<dbReference type="EMBL" id="FZQP02006861">
    <property type="protein sequence ID" value="VVD04412.1"/>
    <property type="molecule type" value="Genomic_DNA"/>
</dbReference>
<organism evidence="2 3">
    <name type="scientific">Leptidea sinapis</name>
    <dbReference type="NCBI Taxonomy" id="189913"/>
    <lineage>
        <taxon>Eukaryota</taxon>
        <taxon>Metazoa</taxon>
        <taxon>Ecdysozoa</taxon>
        <taxon>Arthropoda</taxon>
        <taxon>Hexapoda</taxon>
        <taxon>Insecta</taxon>
        <taxon>Pterygota</taxon>
        <taxon>Neoptera</taxon>
        <taxon>Endopterygota</taxon>
        <taxon>Lepidoptera</taxon>
        <taxon>Glossata</taxon>
        <taxon>Ditrysia</taxon>
        <taxon>Papilionoidea</taxon>
        <taxon>Pieridae</taxon>
        <taxon>Dismorphiinae</taxon>
        <taxon>Leptidea</taxon>
    </lineage>
</organism>
<name>A0A5E4R4I8_9NEOP</name>
<gene>
    <name evidence="2" type="ORF">LSINAPIS_LOCUS14170</name>
</gene>
<dbReference type="AlphaFoldDB" id="A0A5E4R4I8"/>
<evidence type="ECO:0000256" key="1">
    <source>
        <dbReference type="SAM" id="MobiDB-lite"/>
    </source>
</evidence>
<accession>A0A5E4R4I8</accession>
<feature type="non-terminal residue" evidence="2">
    <location>
        <position position="112"/>
    </location>
</feature>
<keyword evidence="3" id="KW-1185">Reference proteome</keyword>
<protein>
    <submittedName>
        <fullName evidence="2">Uncharacterized protein</fullName>
    </submittedName>
</protein>
<dbReference type="GO" id="GO:0005763">
    <property type="term" value="C:mitochondrial small ribosomal subunit"/>
    <property type="evidence" value="ECO:0007669"/>
    <property type="project" value="TreeGrafter"/>
</dbReference>
<sequence>MASLPTPRGSYIFDQNSNNIPSPMDMDSTRPFRKRQNQENPGPKFFSSGVQILLKRLTRPDFTKVFRKRTNSNIPVLRTPVYKFLTDEELAIEKENANKRADRLLQMPPVVK</sequence>
<proteinExistence type="predicted"/>
<dbReference type="GO" id="GO:0003735">
    <property type="term" value="F:structural constituent of ribosome"/>
    <property type="evidence" value="ECO:0007669"/>
    <property type="project" value="TreeGrafter"/>
</dbReference>
<dbReference type="PANTHER" id="PTHR13071:SF4">
    <property type="entry name" value="SMALL RIBOSOMAL SUBUNIT PROTEIN MS22"/>
    <property type="match status" value="1"/>
</dbReference>
<evidence type="ECO:0000313" key="2">
    <source>
        <dbReference type="EMBL" id="VVD04412.1"/>
    </source>
</evidence>
<dbReference type="Pfam" id="PF10245">
    <property type="entry name" value="MRP-S22"/>
    <property type="match status" value="1"/>
</dbReference>
<feature type="region of interest" description="Disordered" evidence="1">
    <location>
        <begin position="1"/>
        <end position="45"/>
    </location>
</feature>
<reference evidence="2 3" key="1">
    <citation type="submission" date="2017-07" db="EMBL/GenBank/DDBJ databases">
        <authorList>
            <person name="Talla V."/>
            <person name="Backstrom N."/>
        </authorList>
    </citation>
    <scope>NUCLEOTIDE SEQUENCE [LARGE SCALE GENOMIC DNA]</scope>
</reference>
<dbReference type="Proteomes" id="UP000324832">
    <property type="component" value="Unassembled WGS sequence"/>
</dbReference>